<sequence length="43" mass="4857">MAELRADLEESDLPWRVDVCLLDALPPALREQVRTHGAVLLPF</sequence>
<dbReference type="InterPro" id="IPR043519">
    <property type="entry name" value="NT_sf"/>
</dbReference>
<evidence type="ECO:0000313" key="1">
    <source>
        <dbReference type="EMBL" id="ASM77565.1"/>
    </source>
</evidence>
<name>A0A221KF11_VITFI</name>
<keyword evidence="2" id="KW-1185">Reference proteome</keyword>
<dbReference type="EMBL" id="CP022423">
    <property type="protein sequence ID" value="ASM77565.1"/>
    <property type="molecule type" value="Genomic_DNA"/>
</dbReference>
<accession>A0A221KF11</accession>
<organism evidence="1 2">
    <name type="scientific">Vitreoscilla filiformis</name>
    <dbReference type="NCBI Taxonomy" id="63"/>
    <lineage>
        <taxon>Bacteria</taxon>
        <taxon>Pseudomonadati</taxon>
        <taxon>Pseudomonadota</taxon>
        <taxon>Betaproteobacteria</taxon>
        <taxon>Neisseriales</taxon>
        <taxon>Neisseriaceae</taxon>
        <taxon>Vitreoscilla</taxon>
    </lineage>
</organism>
<gene>
    <name evidence="1" type="ORF">VITFI_CDS1787</name>
</gene>
<protein>
    <submittedName>
        <fullName evidence="1">Uncharacterized protein</fullName>
    </submittedName>
</protein>
<dbReference type="Gene3D" id="3.30.460.10">
    <property type="entry name" value="Beta Polymerase, domain 2"/>
    <property type="match status" value="1"/>
</dbReference>
<evidence type="ECO:0000313" key="2">
    <source>
        <dbReference type="Proteomes" id="UP000199729"/>
    </source>
</evidence>
<reference evidence="1 2" key="1">
    <citation type="submission" date="2017-07" db="EMBL/GenBank/DDBJ databases">
        <title>Complete Genome Sequence of the cosmetic ferment Vitreoscilla filiformis (ATCC15551).</title>
        <authorList>
            <person name="Contreras S."/>
            <person name="Sagory-Zalkind P."/>
            <person name="Blanquart H."/>
            <person name="Iltis A."/>
            <person name="Morand S.C."/>
        </authorList>
    </citation>
    <scope>NUCLEOTIDE SEQUENCE [LARGE SCALE GENOMIC DNA]</scope>
    <source>
        <strain evidence="1 2">ATCC 15551</strain>
    </source>
</reference>
<dbReference type="Proteomes" id="UP000199729">
    <property type="component" value="Chromosome"/>
</dbReference>
<dbReference type="KEGG" id="vff:VITFI_CDS1787"/>
<proteinExistence type="predicted"/>
<dbReference type="AlphaFoldDB" id="A0A221KF11"/>